<protein>
    <submittedName>
        <fullName evidence="1">Aminotransferase class V-fold PLP-dependent enzyme</fullName>
    </submittedName>
</protein>
<reference evidence="1" key="1">
    <citation type="submission" date="2024-09" db="EMBL/GenBank/DDBJ databases">
        <authorList>
            <person name="Liu J."/>
        </authorList>
    </citation>
    <scope>NUCLEOTIDE SEQUENCE</scope>
    <source>
        <strain evidence="1">NBU2967</strain>
    </source>
</reference>
<dbReference type="Proteomes" id="UP001595191">
    <property type="component" value="Unassembled WGS sequence"/>
</dbReference>
<sequence length="412" mass="45083">MMSTRRKALKTLTAIPFVGGIFGPSILAAKAAEETVAKSALPVSGAVARDFFKELGLRTFINAAGTYTSMTGSLMHKEVTDAISYGATEYVNLDELHDKVGERIAELLDCEYATVSSGAFGAMTIGLAGVMCGMDEKKVAQLPDTKGLKNEVIVQKAHAIGYTHALINTGAKIVEIETAKELEKAINDNTAMLWFLNANTDQGQIKYEEFVALGKKHNVPTFIDCAADVPPVENLFKFTKLGFDLVCFSGGKGIRGPQSAGLLLGKRKYIEAARLHTPPRGATIARGMKVNKEEVLGMMVALELYLARDHKKEWELWEDQIKLISDSAASVKGVETEIHVPPHANHVPSLYIRWDEKVVGISTDEMRKRLRDGHPSIETVGNKEQVGITTWMMEPGQERIVAQRVKEVLESA</sequence>
<evidence type="ECO:0000313" key="1">
    <source>
        <dbReference type="EMBL" id="MFH6602795.1"/>
    </source>
</evidence>
<comment type="caution">
    <text evidence="1">The sequence shown here is derived from an EMBL/GenBank/DDBJ whole genome shotgun (WGS) entry which is preliminary data.</text>
</comment>
<keyword evidence="1" id="KW-0032">Aminotransferase</keyword>
<gene>
    <name evidence="1" type="ORF">ACEZ3G_04855</name>
</gene>
<accession>A0ACC7LHW2</accession>
<keyword evidence="2" id="KW-1185">Reference proteome</keyword>
<keyword evidence="1" id="KW-0808">Transferase</keyword>
<proteinExistence type="predicted"/>
<evidence type="ECO:0000313" key="2">
    <source>
        <dbReference type="Proteomes" id="UP001595191"/>
    </source>
</evidence>
<name>A0ACC7LHW2_9FLAO</name>
<dbReference type="EMBL" id="JBHFPV010000001">
    <property type="protein sequence ID" value="MFH6602795.1"/>
    <property type="molecule type" value="Genomic_DNA"/>
</dbReference>
<organism evidence="1 2">
    <name type="scientific">Meishania litoralis</name>
    <dbReference type="NCBI Taxonomy" id="3434685"/>
    <lineage>
        <taxon>Bacteria</taxon>
        <taxon>Pseudomonadati</taxon>
        <taxon>Bacteroidota</taxon>
        <taxon>Flavobacteriia</taxon>
        <taxon>Flavobacteriales</taxon>
        <taxon>Flavobacteriaceae</taxon>
        <taxon>Meishania</taxon>
    </lineage>
</organism>